<keyword evidence="1" id="KW-1015">Disulfide bond</keyword>
<dbReference type="SMART" id="SM00034">
    <property type="entry name" value="CLECT"/>
    <property type="match status" value="1"/>
</dbReference>
<feature type="disulfide bond" evidence="5 6">
    <location>
        <position position="63"/>
    </location>
</feature>
<accession>Q3KVL7</accession>
<feature type="binding site" evidence="5 6">
    <location>
        <position position="114"/>
    </location>
    <ligand>
        <name>Ca(2+)</name>
        <dbReference type="ChEBI" id="CHEBI:29108"/>
    </ligand>
</feature>
<dbReference type="EvolutionaryTrace" id="Q3KVL7"/>
<organism evidence="4">
    <name type="scientific">Codakia orbicularis</name>
    <dbReference type="NCBI Taxonomy" id="13016"/>
    <lineage>
        <taxon>Eukaryota</taxon>
        <taxon>Metazoa</taxon>
        <taxon>Spiralia</taxon>
        <taxon>Lophotrochozoa</taxon>
        <taxon>Mollusca</taxon>
        <taxon>Bivalvia</taxon>
        <taxon>Autobranchia</taxon>
        <taxon>Heteroconchia</taxon>
        <taxon>Euheterodonta</taxon>
        <taxon>Imparidentia</taxon>
        <taxon>Lucinida</taxon>
        <taxon>Lucinoidea</taxon>
        <taxon>Lucinidae</taxon>
        <taxon>Codakia</taxon>
    </lineage>
</organism>
<keyword evidence="5 6" id="KW-0106">Calcium</keyword>
<dbReference type="InterPro" id="IPR016186">
    <property type="entry name" value="C-type_lectin-like/link_sf"/>
</dbReference>
<feature type="chain" id="PRO_5004227629" evidence="2">
    <location>
        <begin position="20"/>
        <end position="148"/>
    </location>
</feature>
<dbReference type="PROSITE" id="PS51257">
    <property type="entry name" value="PROKAR_LIPOPROTEIN"/>
    <property type="match status" value="1"/>
</dbReference>
<sequence>MKILVAVFLVLVVVGTAAAGCPDGWTQFLDLCYIYQSAKASWASAQSSCQALGGILAEPDTACENEVLIHMCRENGDAGSFGPWLGGQKVGGAWQWSSSGAAFDYLRWGPNEPNNSGGNEDCLHYNWLSWNDLRCHYQASYLCQRAAE</sequence>
<feature type="disulfide bond" evidence="5 6">
    <location>
        <begin position="21"/>
        <end position="32"/>
    </location>
</feature>
<evidence type="ECO:0007829" key="5">
    <source>
        <dbReference type="PDB" id="2VUV"/>
    </source>
</evidence>
<evidence type="ECO:0000256" key="2">
    <source>
        <dbReference type="SAM" id="SignalP"/>
    </source>
</evidence>
<evidence type="ECO:0000256" key="1">
    <source>
        <dbReference type="ARBA" id="ARBA00023157"/>
    </source>
</evidence>
<proteinExistence type="evidence at protein level"/>
<dbReference type="Pfam" id="PF00059">
    <property type="entry name" value="Lectin_C"/>
    <property type="match status" value="1"/>
</dbReference>
<dbReference type="Gene3D" id="3.10.100.10">
    <property type="entry name" value="Mannose-Binding Protein A, subunit A"/>
    <property type="match status" value="1"/>
</dbReference>
<dbReference type="PANTHER" id="PTHR22803">
    <property type="entry name" value="MANNOSE, PHOSPHOLIPASE, LECTIN RECEPTOR RELATED"/>
    <property type="match status" value="1"/>
</dbReference>
<dbReference type="GO" id="GO:0046872">
    <property type="term" value="F:metal ion binding"/>
    <property type="evidence" value="ECO:0007669"/>
    <property type="project" value="UniProtKB-KW"/>
</dbReference>
<dbReference type="InterPro" id="IPR016187">
    <property type="entry name" value="CTDL_fold"/>
</dbReference>
<feature type="binding site" evidence="5 6">
    <location>
        <position position="112"/>
    </location>
    <ligand>
        <name>Ca(2+)</name>
        <dbReference type="ChEBI" id="CHEBI:29108"/>
    </ligand>
</feature>
<dbReference type="UniLectin" id="Q3KVL7"/>
<protein>
    <submittedName>
        <fullName evidence="4">Codakine</fullName>
    </submittedName>
</protein>
<reference evidence="4" key="2">
    <citation type="journal article" date="2007" name="Fish Shellfish Immunol.">
        <title>Analysis of a cDNA-derived sequence of a novel mannose-binding lectin, codakine, from the tropical clam Codakia orbicularis.</title>
        <authorList>
            <person name="Gourdine J.P."/>
            <person name="Smith-Ravin E.J."/>
        </authorList>
    </citation>
    <scope>NUCLEOTIDE SEQUENCE</scope>
    <source>
        <tissue evidence="4">Gill</tissue>
    </source>
</reference>
<feature type="disulfide bond" evidence="5 6">
    <location>
        <begin position="122"/>
        <end position="135"/>
    </location>
</feature>
<dbReference type="PDBsum" id="2VUZ"/>
<dbReference type="InterPro" id="IPR018378">
    <property type="entry name" value="C-type_lectin_CS"/>
</dbReference>
<reference evidence="5 6" key="3">
    <citation type="journal article" date="2008" name="J. Biol. Chem.">
        <title>High affinity interaction between a bivalve C-type lectin and a biantennary complex-type N-glycan revealed by crystallography and microcalorimetry.</title>
        <authorList>
            <person name="Gourdine J.P."/>
            <person name="Cioci G."/>
            <person name="Miguet L."/>
            <person name="Unverzagt C."/>
            <person name="Silva D.V."/>
            <person name="Varrot A."/>
            <person name="Gautier C."/>
            <person name="Smith-Ravin E.J."/>
            <person name="Imberty A."/>
        </authorList>
    </citation>
    <scope>X-RAY CRYSTALLOGRAPHY (1.30 ANGSTROMS) OF 20-148 IN COMPLEX WITH CA(2+)</scope>
    <scope>HYDROXYLATION AT PRO-110</scope>
    <scope>DISULFIDE BONDS</scope>
</reference>
<dbReference type="PDBsum" id="2VUV"/>
<feature type="binding site" evidence="5 6">
    <location>
        <position position="131"/>
    </location>
    <ligand>
        <name>Ca(2+)</name>
        <dbReference type="ChEBI" id="CHEBI:29108"/>
    </ligand>
</feature>
<dbReference type="PROSITE" id="PS00615">
    <property type="entry name" value="C_TYPE_LECTIN_1"/>
    <property type="match status" value="1"/>
</dbReference>
<dbReference type="SMR" id="Q3KVL7"/>
<feature type="disulfide bond" evidence="5 6">
    <location>
        <begin position="49"/>
        <end position="143"/>
    </location>
</feature>
<dbReference type="CDD" id="cd00037">
    <property type="entry name" value="CLECT"/>
    <property type="match status" value="1"/>
</dbReference>
<dbReference type="InterPro" id="IPR001304">
    <property type="entry name" value="C-type_lectin-like"/>
</dbReference>
<evidence type="ECO:0007829" key="6">
    <source>
        <dbReference type="PDB" id="2VUZ"/>
    </source>
</evidence>
<evidence type="ECO:0000313" key="4">
    <source>
        <dbReference type="EMBL" id="AAX19697.1"/>
    </source>
</evidence>
<feature type="binding site" evidence="5 6">
    <location>
        <position position="120"/>
    </location>
    <ligand>
        <name>Ca(2+)</name>
        <dbReference type="ChEBI" id="CHEBI:29108"/>
    </ligand>
</feature>
<reference evidence="4" key="1">
    <citation type="submission" date="2005-01" db="EMBL/GenBank/DDBJ databases">
        <authorList>
            <consortium name="The German cDNA Consortium"/>
            <person name="Bahr A."/>
            <person name="Lauber J."/>
            <person name="Mewes H.W."/>
            <person name="Weil B."/>
            <person name="Amid C."/>
            <person name="Osanger A."/>
            <person name="Fobo G."/>
            <person name="Han M."/>
            <person name="Wiemann S."/>
        </authorList>
    </citation>
    <scope>NUCLEOTIDE SEQUENCE</scope>
    <source>
        <tissue evidence="4">Gill</tissue>
    </source>
</reference>
<dbReference type="PDB" id="2VUV">
    <property type="method" value="X-ray"/>
    <property type="resolution" value="1.30 A"/>
    <property type="chains" value="A=20-148"/>
</dbReference>
<name>Q3KVL7_9BIVA</name>
<keyword evidence="2" id="KW-0732">Signal</keyword>
<evidence type="ECO:0000259" key="3">
    <source>
        <dbReference type="PROSITE" id="PS50041"/>
    </source>
</evidence>
<feature type="binding site" evidence="5 6">
    <location>
        <position position="132"/>
    </location>
    <ligand>
        <name>Ca(2+)</name>
        <dbReference type="ChEBI" id="CHEBI:29108"/>
    </ligand>
</feature>
<feature type="modified residue" description="4-hydroxyproline" evidence="5 6">
    <location>
        <position position="110"/>
    </location>
</feature>
<dbReference type="PDB" id="2VUZ">
    <property type="method" value="X-ray"/>
    <property type="resolution" value="1.70 A"/>
    <property type="chains" value="A=20-148"/>
</dbReference>
<dbReference type="AlphaFoldDB" id="Q3KVL7"/>
<keyword evidence="5 6" id="KW-0002">3D-structure</keyword>
<feature type="signal peptide" evidence="2">
    <location>
        <begin position="1"/>
        <end position="19"/>
    </location>
</feature>
<keyword evidence="5 6" id="KW-0479">Metal-binding</keyword>
<feature type="domain" description="C-type lectin" evidence="3">
    <location>
        <begin position="28"/>
        <end position="144"/>
    </location>
</feature>
<dbReference type="InterPro" id="IPR050111">
    <property type="entry name" value="C-type_lectin/snaclec_domain"/>
</dbReference>
<dbReference type="EMBL" id="AY874425">
    <property type="protein sequence ID" value="AAX19697.1"/>
    <property type="molecule type" value="mRNA"/>
</dbReference>
<dbReference type="PROSITE" id="PS50041">
    <property type="entry name" value="C_TYPE_LECTIN_2"/>
    <property type="match status" value="1"/>
</dbReference>
<dbReference type="SUPFAM" id="SSF56436">
    <property type="entry name" value="C-type lectin-like"/>
    <property type="match status" value="1"/>
</dbReference>